<evidence type="ECO:0000313" key="2">
    <source>
        <dbReference type="EMBL" id="MBP2023435.1"/>
    </source>
</evidence>
<protein>
    <recommendedName>
        <fullName evidence="1">N-acetyltransferase domain-containing protein</fullName>
    </recommendedName>
</protein>
<organism evidence="2 3">
    <name type="scientific">Clostridium punense</name>
    <dbReference type="NCBI Taxonomy" id="1054297"/>
    <lineage>
        <taxon>Bacteria</taxon>
        <taxon>Bacillati</taxon>
        <taxon>Bacillota</taxon>
        <taxon>Clostridia</taxon>
        <taxon>Eubacteriales</taxon>
        <taxon>Clostridiaceae</taxon>
        <taxon>Clostridium</taxon>
    </lineage>
</organism>
<evidence type="ECO:0000313" key="3">
    <source>
        <dbReference type="Proteomes" id="UP001519308"/>
    </source>
</evidence>
<dbReference type="CDD" id="cd04301">
    <property type="entry name" value="NAT_SF"/>
    <property type="match status" value="1"/>
</dbReference>
<dbReference type="PROSITE" id="PS51186">
    <property type="entry name" value="GNAT"/>
    <property type="match status" value="1"/>
</dbReference>
<dbReference type="Pfam" id="PF13508">
    <property type="entry name" value="Acetyltransf_7"/>
    <property type="match status" value="1"/>
</dbReference>
<comment type="caution">
    <text evidence="2">The sequence shown here is derived from an EMBL/GenBank/DDBJ whole genome shotgun (WGS) entry which is preliminary data.</text>
</comment>
<dbReference type="RefSeq" id="WP_021285733.1">
    <property type="nucleotide sequence ID" value="NZ_JAGGLL010000029.1"/>
</dbReference>
<proteinExistence type="predicted"/>
<evidence type="ECO:0000259" key="1">
    <source>
        <dbReference type="PROSITE" id="PS51186"/>
    </source>
</evidence>
<dbReference type="InterPro" id="IPR016181">
    <property type="entry name" value="Acyl_CoA_acyltransferase"/>
</dbReference>
<reference evidence="2 3" key="1">
    <citation type="submission" date="2021-03" db="EMBL/GenBank/DDBJ databases">
        <title>Genomic Encyclopedia of Type Strains, Phase IV (KMG-IV): sequencing the most valuable type-strain genomes for metagenomic binning, comparative biology and taxonomic classification.</title>
        <authorList>
            <person name="Goeker M."/>
        </authorList>
    </citation>
    <scope>NUCLEOTIDE SEQUENCE [LARGE SCALE GENOMIC DNA]</scope>
    <source>
        <strain evidence="2 3">DSM 28650</strain>
    </source>
</reference>
<feature type="domain" description="N-acetyltransferase" evidence="1">
    <location>
        <begin position="1"/>
        <end position="212"/>
    </location>
</feature>
<keyword evidence="3" id="KW-1185">Reference proteome</keyword>
<dbReference type="InterPro" id="IPR000182">
    <property type="entry name" value="GNAT_dom"/>
</dbReference>
<name>A0ABS4K6M4_9CLOT</name>
<dbReference type="SUPFAM" id="SSF55729">
    <property type="entry name" value="Acyl-CoA N-acyltransferases (Nat)"/>
    <property type="match status" value="1"/>
</dbReference>
<gene>
    <name evidence="2" type="ORF">J2Z44_003272</name>
</gene>
<dbReference type="Gene3D" id="3.40.630.30">
    <property type="match status" value="1"/>
</dbReference>
<accession>A0ABS4K6M4</accession>
<dbReference type="Proteomes" id="UP001519308">
    <property type="component" value="Unassembled WGS sequence"/>
</dbReference>
<dbReference type="EMBL" id="JAGGLL010000029">
    <property type="protein sequence ID" value="MBP2023435.1"/>
    <property type="molecule type" value="Genomic_DNA"/>
</dbReference>
<sequence>MKIKLYEKKHYDDILSVMAETWNFHMYFPQAKDRTLIYKMALDSILILYTYNYVVVDKSEKAVGLLVGTVNSKVSLGLRLNKLIRSSSLFIKATYYILTNRLGNKAQTLNTLNELGKVFKRLQRDKKQFDSSVELFMLLPSYRGIGIGRKLMDHFIYYCKKYGSKCIFLYTDRSCNFEFYEKYGFVKHDAIHNQLLPNCEYNTNGFVYKYYI</sequence>